<dbReference type="Gene3D" id="1.10.3120.10">
    <property type="entry name" value="Trigger factor, C-terminal domain"/>
    <property type="match status" value="1"/>
</dbReference>
<dbReference type="InterPro" id="IPR008880">
    <property type="entry name" value="Trigger_fac_C"/>
</dbReference>
<accession>A9KK01</accession>
<dbReference type="eggNOG" id="COG0544">
    <property type="taxonomic scope" value="Bacteria"/>
</dbReference>
<dbReference type="SUPFAM" id="SSF54534">
    <property type="entry name" value="FKBP-like"/>
    <property type="match status" value="1"/>
</dbReference>
<organism evidence="4 5">
    <name type="scientific">Lachnoclostridium phytofermentans (strain ATCC 700394 / DSM 18823 / ISDg)</name>
    <name type="common">Clostridium phytofermentans</name>
    <dbReference type="NCBI Taxonomy" id="357809"/>
    <lineage>
        <taxon>Bacteria</taxon>
        <taxon>Bacillati</taxon>
        <taxon>Bacillota</taxon>
        <taxon>Clostridia</taxon>
        <taxon>Lachnospirales</taxon>
        <taxon>Lachnospiraceae</taxon>
    </lineage>
</organism>
<dbReference type="Proteomes" id="UP000000370">
    <property type="component" value="Chromosome"/>
</dbReference>
<proteinExistence type="predicted"/>
<evidence type="ECO:0000259" key="3">
    <source>
        <dbReference type="Pfam" id="PF05698"/>
    </source>
</evidence>
<protein>
    <submittedName>
        <fullName evidence="4">FKBP-type peptidyl-prolyl cis-trans isomerase (Trigger factor)-like protein</fullName>
    </submittedName>
</protein>
<dbReference type="AlphaFoldDB" id="A9KK01"/>
<keyword evidence="1" id="KW-0697">Rotamase</keyword>
<keyword evidence="2 4" id="KW-0413">Isomerase</keyword>
<evidence type="ECO:0000256" key="2">
    <source>
        <dbReference type="ARBA" id="ARBA00023235"/>
    </source>
</evidence>
<dbReference type="GO" id="GO:0006457">
    <property type="term" value="P:protein folding"/>
    <property type="evidence" value="ECO:0007669"/>
    <property type="project" value="InterPro"/>
</dbReference>
<dbReference type="KEGG" id="cpy:Cphy_2207"/>
<dbReference type="HOGENOM" id="CLU_803412_0_0_9"/>
<dbReference type="GO" id="GO:0003755">
    <property type="term" value="F:peptidyl-prolyl cis-trans isomerase activity"/>
    <property type="evidence" value="ECO:0007669"/>
    <property type="project" value="UniProtKB-KW"/>
</dbReference>
<dbReference type="STRING" id="357809.Cphy_2207"/>
<name>A9KK01_LACP7</name>
<dbReference type="RefSeq" id="WP_012200227.1">
    <property type="nucleotide sequence ID" value="NC_010001.1"/>
</dbReference>
<sequence precursor="true">MKKNIFCISIILFLLVCLAGCNKNKIIYGYGSNYMLEAVNVKVDALIKLGDYDDLEYRLNPVNVTNEEINEYISNILNSYEEIHEIKDRAIIQYHDTIRLNYDIYYNNKQTYSQLGKQFMIGNYEVDKEFEEHLINQPTNQEIIFDMTVPLESEDALAGKNVTVHATVTNIMGFSVVDFTDELVKNKLGHESIEEYTAYVSELLRSNREKKDINDTKDQLLDTVISRSKFRIDEKSILKNAVGIVKTYQNMAYIYNLTLEEYIESIMKITKDEFYERCYNESEMQIKKYLACVGIANKERILISDKEVEEEIDKNDNQDSKMLAIFQIEEDKIKQILFDKAKCVE</sequence>
<dbReference type="Gene3D" id="3.10.50.40">
    <property type="match status" value="1"/>
</dbReference>
<dbReference type="SUPFAM" id="SSF109998">
    <property type="entry name" value="Triger factor/SurA peptide-binding domain-like"/>
    <property type="match status" value="1"/>
</dbReference>
<dbReference type="InterPro" id="IPR046357">
    <property type="entry name" value="PPIase_dom_sf"/>
</dbReference>
<dbReference type="InterPro" id="IPR027304">
    <property type="entry name" value="Trigger_fact/SurA_dom_sf"/>
</dbReference>
<feature type="domain" description="Trigger factor C-terminal" evidence="3">
    <location>
        <begin position="192"/>
        <end position="314"/>
    </location>
</feature>
<evidence type="ECO:0000313" key="5">
    <source>
        <dbReference type="Proteomes" id="UP000000370"/>
    </source>
</evidence>
<dbReference type="EMBL" id="CP000885">
    <property type="protein sequence ID" value="ABX42573.1"/>
    <property type="molecule type" value="Genomic_DNA"/>
</dbReference>
<evidence type="ECO:0000256" key="1">
    <source>
        <dbReference type="ARBA" id="ARBA00023110"/>
    </source>
</evidence>
<reference evidence="5" key="1">
    <citation type="submission" date="2007-11" db="EMBL/GenBank/DDBJ databases">
        <title>Complete genome sequence of Clostridium phytofermentans ISDg.</title>
        <authorList>
            <person name="Leschine S.B."/>
            <person name="Warnick T.A."/>
            <person name="Blanchard J.L."/>
            <person name="Schnell D.J."/>
            <person name="Petit E.L."/>
            <person name="LaTouf W.G."/>
            <person name="Copeland A."/>
            <person name="Lucas S."/>
            <person name="Lapidus A."/>
            <person name="Barry K."/>
            <person name="Glavina del Rio T."/>
            <person name="Dalin E."/>
            <person name="Tice H."/>
            <person name="Pitluck S."/>
            <person name="Kiss H."/>
            <person name="Brettin T."/>
            <person name="Bruce D."/>
            <person name="Detter J.C."/>
            <person name="Han C."/>
            <person name="Kuske C."/>
            <person name="Schmutz J."/>
            <person name="Larimer F."/>
            <person name="Land M."/>
            <person name="Hauser L."/>
            <person name="Kyrpides N."/>
            <person name="Kim E.A."/>
            <person name="Richardson P."/>
        </authorList>
    </citation>
    <scope>NUCLEOTIDE SEQUENCE [LARGE SCALE GENOMIC DNA]</scope>
    <source>
        <strain evidence="5">ATCC 700394 / DSM 18823 / ISDg</strain>
    </source>
</reference>
<dbReference type="GO" id="GO:0015031">
    <property type="term" value="P:protein transport"/>
    <property type="evidence" value="ECO:0007669"/>
    <property type="project" value="InterPro"/>
</dbReference>
<dbReference type="InterPro" id="IPR037041">
    <property type="entry name" value="Trigger_fac_C_sf"/>
</dbReference>
<keyword evidence="5" id="KW-1185">Reference proteome</keyword>
<gene>
    <name evidence="4" type="ordered locus">Cphy_2207</name>
</gene>
<evidence type="ECO:0000313" key="4">
    <source>
        <dbReference type="EMBL" id="ABX42573.1"/>
    </source>
</evidence>
<dbReference type="Pfam" id="PF05698">
    <property type="entry name" value="Trigger_C"/>
    <property type="match status" value="1"/>
</dbReference>